<geneLocation type="mitochondrion" evidence="2"/>
<evidence type="ECO:0000256" key="1">
    <source>
        <dbReference type="SAM" id="Phobius"/>
    </source>
</evidence>
<dbReference type="AlphaFoldDB" id="A0A0S2LUG6"/>
<dbReference type="EMBL" id="KT164688">
    <property type="protein sequence ID" value="ALO64911.1"/>
    <property type="molecule type" value="Genomic_DNA"/>
</dbReference>
<name>A0A0S2LUG6_9HYME</name>
<gene>
    <name evidence="2" type="primary">ATP8</name>
</gene>
<protein>
    <submittedName>
        <fullName evidence="2">ATP synthase F0 subunit 8</fullName>
    </submittedName>
</protein>
<reference evidence="2" key="1">
    <citation type="submission" date="2015-06" db="EMBL/GenBank/DDBJ databases">
        <title>High-throughput detection of wild bee species with mitogenome skimming and resequencing (mt-S/R).</title>
        <authorList>
            <person name="Tang M."/>
            <person name="Hardman C."/>
            <person name="Ji Y."/>
            <person name="Meng G."/>
            <person name="Liu S."/>
            <person name="Tan M."/>
            <person name="Yang S."/>
            <person name="Yang C."/>
            <person name="Moss E."/>
            <person name="Nevard T."/>
            <person name="Potts S.G."/>
            <person name="Zhou X."/>
            <person name="Yu D.W."/>
        </authorList>
    </citation>
    <scope>NUCLEOTIDE SEQUENCE</scope>
</reference>
<sequence>MPQMKPMIWLLMMILTLTMTMMTIIMNFFTTMEMPNQFNKKTKVIKWKW</sequence>
<organism evidence="2">
    <name type="scientific">Andrena chrysosceles</name>
    <dbReference type="NCBI Taxonomy" id="1411665"/>
    <lineage>
        <taxon>Eukaryota</taxon>
        <taxon>Metazoa</taxon>
        <taxon>Ecdysozoa</taxon>
        <taxon>Arthropoda</taxon>
        <taxon>Hexapoda</taxon>
        <taxon>Insecta</taxon>
        <taxon>Pterygota</taxon>
        <taxon>Neoptera</taxon>
        <taxon>Endopterygota</taxon>
        <taxon>Hymenoptera</taxon>
        <taxon>Apocrita</taxon>
        <taxon>Aculeata</taxon>
        <taxon>Apoidea</taxon>
        <taxon>Anthophila</taxon>
        <taxon>Andrenidae</taxon>
        <taxon>Andreninae</taxon>
        <taxon>Andrena</taxon>
        <taxon>Notandrena</taxon>
    </lineage>
</organism>
<keyword evidence="1" id="KW-0472">Membrane</keyword>
<keyword evidence="1" id="KW-1133">Transmembrane helix</keyword>
<keyword evidence="2" id="KW-0496">Mitochondrion</keyword>
<proteinExistence type="predicted"/>
<feature type="transmembrane region" description="Helical" evidence="1">
    <location>
        <begin position="7"/>
        <end position="29"/>
    </location>
</feature>
<evidence type="ECO:0000313" key="2">
    <source>
        <dbReference type="EMBL" id="ALO64911.1"/>
    </source>
</evidence>
<keyword evidence="1" id="KW-0812">Transmembrane</keyword>
<accession>A0A0S2LUG6</accession>